<feature type="region of interest" description="Disordered" evidence="1">
    <location>
        <begin position="372"/>
        <end position="419"/>
    </location>
</feature>
<accession>A0ABS9J847</accession>
<dbReference type="RefSeq" id="WP_086698269.1">
    <property type="nucleotide sequence ID" value="NZ_JAKKZF010000001.1"/>
</dbReference>
<dbReference type="EMBL" id="JAKKZF010000001">
    <property type="protein sequence ID" value="MCG0061731.1"/>
    <property type="molecule type" value="Genomic_DNA"/>
</dbReference>
<dbReference type="Proteomes" id="UP001299012">
    <property type="component" value="Unassembled WGS sequence"/>
</dbReference>
<dbReference type="NCBIfam" id="TIGR01537">
    <property type="entry name" value="portal_HK97"/>
    <property type="match status" value="1"/>
</dbReference>
<proteinExistence type="predicted"/>
<sequence length="419" mass="45964">MSLFGLFERRATVESPQVPLTAASLTTLLNGVSAEAGVAVTETSALHMPAVWRAVSVIANVSAALPLHTYRMNSKDRVSVRLLDDPHPELTRFELWRLIYVHRLLWGNAYVQKVRNNAGAVAQLWPIRPERVRVDRERPSEDNPSGKVFWINDDSGGVHRRTPREILHLPALGYDGVTGCSPIRAAAEGIGLGLAAERAAAKLYGSGNMISGVLQTEQRLNREQAEQLKAAWKAKLSGVQAAHDIAVLDSGASFHPVTMPYKDSQFLESRQFQVVEVARMFGVPLFLLMETQKSTSWGTGLEQQAQGFVTWDLAPTWLTPTEQRVSKELLPATQYAKYQLGGLLRGDSQARAVFYRAMRDTGAFSANDIRDLEELPPIEGPEGSMYLQPMSMAPLGSDPTATGDATDDSPQEGGEDDQD</sequence>
<protein>
    <submittedName>
        <fullName evidence="2">Phage portal protein</fullName>
    </submittedName>
</protein>
<evidence type="ECO:0000313" key="2">
    <source>
        <dbReference type="EMBL" id="MCG0061731.1"/>
    </source>
</evidence>
<gene>
    <name evidence="2" type="ORF">L0F81_00255</name>
</gene>
<dbReference type="InterPro" id="IPR006944">
    <property type="entry name" value="Phage/GTA_portal"/>
</dbReference>
<keyword evidence="3" id="KW-1185">Reference proteome</keyword>
<reference evidence="2 3" key="1">
    <citation type="submission" date="2022-01" db="EMBL/GenBank/DDBJ databases">
        <title>Draft Genome Sequences of Seven Type Strains of the Genus Streptomyces.</title>
        <authorList>
            <person name="Aziz S."/>
            <person name="Coretto E."/>
            <person name="Chronakova A."/>
            <person name="Sproer C."/>
            <person name="Huber K."/>
            <person name="Nouioui I."/>
            <person name="Gross H."/>
        </authorList>
    </citation>
    <scope>NUCLEOTIDE SEQUENCE [LARGE SCALE GENOMIC DNA]</scope>
    <source>
        <strain evidence="2 3">DSM 41685</strain>
    </source>
</reference>
<dbReference type="Pfam" id="PF04860">
    <property type="entry name" value="Phage_portal"/>
    <property type="match status" value="1"/>
</dbReference>
<organism evidence="2 3">
    <name type="scientific">Streptomyces tricolor</name>
    <dbReference type="NCBI Taxonomy" id="68277"/>
    <lineage>
        <taxon>Bacteria</taxon>
        <taxon>Bacillati</taxon>
        <taxon>Actinomycetota</taxon>
        <taxon>Actinomycetes</taxon>
        <taxon>Kitasatosporales</taxon>
        <taxon>Streptomycetaceae</taxon>
        <taxon>Streptomyces</taxon>
        <taxon>Streptomyces violaceoruber group</taxon>
    </lineage>
</organism>
<name>A0ABS9J847_9ACTN</name>
<evidence type="ECO:0000256" key="1">
    <source>
        <dbReference type="SAM" id="MobiDB-lite"/>
    </source>
</evidence>
<dbReference type="Gene3D" id="1.20.1270.210">
    <property type="match status" value="1"/>
</dbReference>
<comment type="caution">
    <text evidence="2">The sequence shown here is derived from an EMBL/GenBank/DDBJ whole genome shotgun (WGS) entry which is preliminary data.</text>
</comment>
<evidence type="ECO:0000313" key="3">
    <source>
        <dbReference type="Proteomes" id="UP001299012"/>
    </source>
</evidence>
<dbReference type="Gene3D" id="3.30.1120.70">
    <property type="match status" value="1"/>
</dbReference>
<dbReference type="InterPro" id="IPR006427">
    <property type="entry name" value="Portal_HK97"/>
</dbReference>
<feature type="compositionally biased region" description="Acidic residues" evidence="1">
    <location>
        <begin position="405"/>
        <end position="419"/>
    </location>
</feature>
<dbReference type="Gene3D" id="3.40.140.120">
    <property type="match status" value="1"/>
</dbReference>